<feature type="transmembrane region" description="Helical" evidence="7">
    <location>
        <begin position="36"/>
        <end position="56"/>
    </location>
</feature>
<evidence type="ECO:0000256" key="1">
    <source>
        <dbReference type="ARBA" id="ARBA00004651"/>
    </source>
</evidence>
<organism evidence="9 10">
    <name type="scientific">Schaalia hyovaginalis</name>
    <dbReference type="NCBI Taxonomy" id="29316"/>
    <lineage>
        <taxon>Bacteria</taxon>
        <taxon>Bacillati</taxon>
        <taxon>Actinomycetota</taxon>
        <taxon>Actinomycetes</taxon>
        <taxon>Actinomycetales</taxon>
        <taxon>Actinomycetaceae</taxon>
        <taxon>Schaalia</taxon>
    </lineage>
</organism>
<dbReference type="InterPro" id="IPR032816">
    <property type="entry name" value="VTT_dom"/>
</dbReference>
<feature type="transmembrane region" description="Helical" evidence="7">
    <location>
        <begin position="76"/>
        <end position="97"/>
    </location>
</feature>
<keyword evidence="6 7" id="KW-0472">Membrane</keyword>
<evidence type="ECO:0000256" key="3">
    <source>
        <dbReference type="ARBA" id="ARBA00022475"/>
    </source>
</evidence>
<evidence type="ECO:0000256" key="5">
    <source>
        <dbReference type="ARBA" id="ARBA00022989"/>
    </source>
</evidence>
<keyword evidence="3 7" id="KW-1003">Cell membrane</keyword>
<evidence type="ECO:0000259" key="8">
    <source>
        <dbReference type="Pfam" id="PF09335"/>
    </source>
</evidence>
<dbReference type="EMBL" id="JACHMK010000001">
    <property type="protein sequence ID" value="MBB6333476.1"/>
    <property type="molecule type" value="Genomic_DNA"/>
</dbReference>
<feature type="transmembrane region" description="Helical" evidence="7">
    <location>
        <begin position="192"/>
        <end position="212"/>
    </location>
</feature>
<dbReference type="AlphaFoldDB" id="A0A923E059"/>
<dbReference type="PANTHER" id="PTHR30353:SF0">
    <property type="entry name" value="TRANSMEMBRANE PROTEIN"/>
    <property type="match status" value="1"/>
</dbReference>
<name>A0A923E059_9ACTO</name>
<evidence type="ECO:0000256" key="7">
    <source>
        <dbReference type="RuleBase" id="RU367016"/>
    </source>
</evidence>
<sequence>MFLQNLAPMASDASWLQTFIGWFHDPESLLLAMGPWVLWGTLAIVFIESGVLFPVLPGDSLLFTAGLLHDRLGLHLPTLIALVFVAAFIGAQIGYWLGARFGRRLFSDDARFLKTEHLVKAERYFAEYGGRSLVIGRFIPFVRTFIPLAAGIAKYPYPKFLAFNSLGALLWGAGITYLGSALGGVPFVHDNLSAIILAIVGVSLIPMLVEVINHRRAAKRSALVAVEALAADEAAVPEGRSCQE</sequence>
<evidence type="ECO:0000256" key="2">
    <source>
        <dbReference type="ARBA" id="ARBA00010792"/>
    </source>
</evidence>
<gene>
    <name evidence="9" type="ORF">HD592_000041</name>
</gene>
<evidence type="ECO:0000256" key="6">
    <source>
        <dbReference type="ARBA" id="ARBA00023136"/>
    </source>
</evidence>
<dbReference type="GO" id="GO:0005886">
    <property type="term" value="C:plasma membrane"/>
    <property type="evidence" value="ECO:0007669"/>
    <property type="project" value="UniProtKB-SubCell"/>
</dbReference>
<evidence type="ECO:0000313" key="10">
    <source>
        <dbReference type="Proteomes" id="UP000617426"/>
    </source>
</evidence>
<dbReference type="Proteomes" id="UP000617426">
    <property type="component" value="Unassembled WGS sequence"/>
</dbReference>
<keyword evidence="5 7" id="KW-1133">Transmembrane helix</keyword>
<comment type="subcellular location">
    <subcellularLocation>
        <location evidence="1 7">Cell membrane</location>
        <topology evidence="1 7">Multi-pass membrane protein</topology>
    </subcellularLocation>
</comment>
<proteinExistence type="inferred from homology"/>
<evidence type="ECO:0000313" key="9">
    <source>
        <dbReference type="EMBL" id="MBB6333476.1"/>
    </source>
</evidence>
<comment type="caution">
    <text evidence="9">The sequence shown here is derived from an EMBL/GenBank/DDBJ whole genome shotgun (WGS) entry which is preliminary data.</text>
</comment>
<comment type="similarity">
    <text evidence="2 7">Belongs to the DedA family.</text>
</comment>
<dbReference type="InterPro" id="IPR032818">
    <property type="entry name" value="DedA-like"/>
</dbReference>
<evidence type="ECO:0000256" key="4">
    <source>
        <dbReference type="ARBA" id="ARBA00022692"/>
    </source>
</evidence>
<protein>
    <submittedName>
        <fullName evidence="9">Membrane-associated protein</fullName>
    </submittedName>
</protein>
<feature type="transmembrane region" description="Helical" evidence="7">
    <location>
        <begin position="160"/>
        <end position="180"/>
    </location>
</feature>
<accession>A0A923E059</accession>
<dbReference type="PANTHER" id="PTHR30353">
    <property type="entry name" value="INNER MEMBRANE PROTEIN DEDA-RELATED"/>
    <property type="match status" value="1"/>
</dbReference>
<feature type="domain" description="VTT" evidence="8">
    <location>
        <begin position="56"/>
        <end position="180"/>
    </location>
</feature>
<keyword evidence="10" id="KW-1185">Reference proteome</keyword>
<reference evidence="9" key="1">
    <citation type="submission" date="2020-08" db="EMBL/GenBank/DDBJ databases">
        <title>Sequencing the genomes of 1000 actinobacteria strains.</title>
        <authorList>
            <person name="Klenk H.-P."/>
        </authorList>
    </citation>
    <scope>NUCLEOTIDE SEQUENCE</scope>
    <source>
        <strain evidence="9">DSM 10695</strain>
    </source>
</reference>
<keyword evidence="4 7" id="KW-0812">Transmembrane</keyword>
<dbReference type="Pfam" id="PF09335">
    <property type="entry name" value="VTT_dom"/>
    <property type="match status" value="1"/>
</dbReference>